<accession>A0AC61PPG3</accession>
<reference evidence="1" key="1">
    <citation type="submission" date="2017-04" db="EMBL/GenBank/DDBJ databases">
        <authorList>
            <person name="Varghese N."/>
            <person name="Submissions S."/>
        </authorList>
    </citation>
    <scope>NUCLEOTIDE SEQUENCE</scope>
    <source>
        <strain evidence="1">WTE2008</strain>
    </source>
</reference>
<comment type="caution">
    <text evidence="1">The sequence shown here is derived from an EMBL/GenBank/DDBJ whole genome shotgun (WGS) entry which is preliminary data.</text>
</comment>
<sequence length="806" mass="90311">MKKWLGILLACILVLNLFSALAEGTDSPENTEGQDYRVSYDYNDLTIGNPTQMNGQFFTALWGSNTSDIDVRQLTAGYNLIRWDGDKSVFRFDHTVVSGATIGDDREGNRRYLISLYKDLYYSDGTRISAWDYAFSVLLQASPLIEKLGGIHSDLSYLEGYEDYAAGRTNTLKGLRVINDNQIVFVVKKEALPYFYELSRFSFNPYPISAIAPGCKVYDSEEGAYIAGENPEENPFTEELLRETILTPETGYLVHPAPGSGPYTILSFDGKTARFEVNPWYKGDEDGSKPRIKNLTYTLAHNEDMVEELSKGTYALLNKVTLADAIRQGLELCATTGEFTRAVYPRTGLTYFYFLPGSDAAQSGKLRRALASCLNKTEFVRRYVGYFGLEADGLYGLGQWMYQLASGQMPYPEEETKHRNGTQTTAHKGAGWEDINLDGLTRYPFDIEQAAALLSEDGWNLNEQGEAFVPGTDNIRYRQTEEGLKPLELTIAYTGTAEVEQPLKEYFVDNLEKAGIKANLVPTSLSRIEEVFGGSIDEDYDLLYLGNNFSFVFNPAMIFSNGASRKQDNDAPDSIPAVHEELRDLALEMDRTEPNDMFGYMKKWVAFQERLSETLPILPVYINVYFDFSTVELQNYWIADHTTWASAMIAARMSRGKITSEEMAELLEDYNRMKDSDTIGEAILLRSAHQEKTAPDASAGALAGFPKDIQDQIPAEYRTVNEFITATISDDYRNVKSAEIQFGFETKYTAGETVYLIFGIIGEKETEWIVSKAGVLENGSVSVELQKDQLDKLAGKPFALVAVSKQ</sequence>
<evidence type="ECO:0000313" key="2">
    <source>
        <dbReference type="Proteomes" id="UP000192328"/>
    </source>
</evidence>
<evidence type="ECO:0000313" key="1">
    <source>
        <dbReference type="EMBL" id="SMC83209.1"/>
    </source>
</evidence>
<gene>
    <name evidence="1" type="ORF">SAMN06297397_2792</name>
</gene>
<keyword evidence="2" id="KW-1185">Reference proteome</keyword>
<name>A0AC61PPG3_9FIRM</name>
<dbReference type="EMBL" id="FWXZ01000007">
    <property type="protein sequence ID" value="SMC83209.1"/>
    <property type="molecule type" value="Genomic_DNA"/>
</dbReference>
<protein>
    <submittedName>
        <fullName evidence="1">ABC-type transport system, substrate-binding protein</fullName>
    </submittedName>
</protein>
<dbReference type="Proteomes" id="UP000192328">
    <property type="component" value="Unassembled WGS sequence"/>
</dbReference>
<proteinExistence type="predicted"/>
<organism evidence="1 2">
    <name type="scientific">Aristaeella lactis</name>
    <dbReference type="NCBI Taxonomy" id="3046383"/>
    <lineage>
        <taxon>Bacteria</taxon>
        <taxon>Bacillati</taxon>
        <taxon>Bacillota</taxon>
        <taxon>Clostridia</taxon>
        <taxon>Eubacteriales</taxon>
        <taxon>Aristaeellaceae</taxon>
        <taxon>Aristaeella</taxon>
    </lineage>
</organism>